<dbReference type="Proteomes" id="UP000198500">
    <property type="component" value="Unassembled WGS sequence"/>
</dbReference>
<dbReference type="OrthoDB" id="9814204at2"/>
<dbReference type="PANTHER" id="PTHR43283">
    <property type="entry name" value="BETA-LACTAMASE-RELATED"/>
    <property type="match status" value="1"/>
</dbReference>
<dbReference type="AlphaFoldDB" id="A0A1H3GYB9"/>
<evidence type="ECO:0000313" key="3">
    <source>
        <dbReference type="EMBL" id="SDY08272.1"/>
    </source>
</evidence>
<reference evidence="3 4" key="1">
    <citation type="submission" date="2016-10" db="EMBL/GenBank/DDBJ databases">
        <authorList>
            <person name="de Groot N.N."/>
        </authorList>
    </citation>
    <scope>NUCLEOTIDE SEQUENCE [LARGE SCALE GENOMIC DNA]</scope>
    <source>
        <strain evidence="3 4">DSM 19219</strain>
    </source>
</reference>
<dbReference type="InterPro" id="IPR001466">
    <property type="entry name" value="Beta-lactam-related"/>
</dbReference>
<dbReference type="Gene3D" id="3.40.710.10">
    <property type="entry name" value="DD-peptidase/beta-lactamase superfamily"/>
    <property type="match status" value="1"/>
</dbReference>
<dbReference type="PANTHER" id="PTHR43283:SF7">
    <property type="entry name" value="BETA-LACTAMASE-RELATED DOMAIN-CONTAINING PROTEIN"/>
    <property type="match status" value="1"/>
</dbReference>
<accession>A0A1H3GYB9</accession>
<keyword evidence="4" id="KW-1185">Reference proteome</keyword>
<evidence type="ECO:0000313" key="4">
    <source>
        <dbReference type="Proteomes" id="UP000198500"/>
    </source>
</evidence>
<organism evidence="3 4">
    <name type="scientific">Aidingimonas halophila</name>
    <dbReference type="NCBI Taxonomy" id="574349"/>
    <lineage>
        <taxon>Bacteria</taxon>
        <taxon>Pseudomonadati</taxon>
        <taxon>Pseudomonadota</taxon>
        <taxon>Gammaproteobacteria</taxon>
        <taxon>Oceanospirillales</taxon>
        <taxon>Halomonadaceae</taxon>
        <taxon>Aidingimonas</taxon>
    </lineage>
</organism>
<feature type="domain" description="Beta-lactamase-related" evidence="2">
    <location>
        <begin position="49"/>
        <end position="314"/>
    </location>
</feature>
<dbReference type="InterPro" id="IPR012338">
    <property type="entry name" value="Beta-lactam/transpept-like"/>
</dbReference>
<keyword evidence="1" id="KW-0732">Signal</keyword>
<protein>
    <submittedName>
        <fullName evidence="3">CubicO group peptidase, beta-lactamase class C family</fullName>
    </submittedName>
</protein>
<dbReference type="SUPFAM" id="SSF56601">
    <property type="entry name" value="beta-lactamase/transpeptidase-like"/>
    <property type="match status" value="1"/>
</dbReference>
<feature type="signal peptide" evidence="1">
    <location>
        <begin position="1"/>
        <end position="26"/>
    </location>
</feature>
<sequence>MLPPFRPGTHLVFFALLLTLPSQALAVIDRDALDTAVVDAGELSRTHTLLVAVEGETVIDRGWRGHATDETANIKSLSKTLISALVGLAIERDIIEGVDQPVVELLGDRVPSDIDPQVNDITVGHLLSMQSGLQRTSGSNYAGWVASPNWVEDALTRPMVGEPGERMRYSTGNSHLLSAALTEASGRSTLALMRDWLGEPLGITIPAWTRDPQGIYFGGNEMGLTPQALLRIAELYRQQGKHDGEQLLTAEWIERSWAPRTRSVFNQDLYGYGWFRTELDDTTVHYGWGYGGQLLFVVPERNMTIVMTSDPTPPSNGSAYLEQVKAVVERMIAATVP</sequence>
<evidence type="ECO:0000256" key="1">
    <source>
        <dbReference type="SAM" id="SignalP"/>
    </source>
</evidence>
<dbReference type="EMBL" id="FNNI01000010">
    <property type="protein sequence ID" value="SDY08272.1"/>
    <property type="molecule type" value="Genomic_DNA"/>
</dbReference>
<gene>
    <name evidence="3" type="ORF">SAMN05443545_11093</name>
</gene>
<name>A0A1H3GYB9_9GAMM</name>
<dbReference type="STRING" id="574349.SAMN05443545_11093"/>
<evidence type="ECO:0000259" key="2">
    <source>
        <dbReference type="Pfam" id="PF00144"/>
    </source>
</evidence>
<proteinExistence type="predicted"/>
<dbReference type="RefSeq" id="WP_092572055.1">
    <property type="nucleotide sequence ID" value="NZ_BMXH01000011.1"/>
</dbReference>
<dbReference type="Pfam" id="PF00144">
    <property type="entry name" value="Beta-lactamase"/>
    <property type="match status" value="1"/>
</dbReference>
<dbReference type="InterPro" id="IPR050789">
    <property type="entry name" value="Diverse_Enzym_Activities"/>
</dbReference>
<feature type="chain" id="PRO_5011770903" evidence="1">
    <location>
        <begin position="27"/>
        <end position="337"/>
    </location>
</feature>